<protein>
    <submittedName>
        <fullName evidence="2">Uncharacterized protein</fullName>
    </submittedName>
</protein>
<gene>
    <name evidence="2" type="ORF">C1645_775725</name>
</gene>
<feature type="region of interest" description="Disordered" evidence="1">
    <location>
        <begin position="109"/>
        <end position="156"/>
    </location>
</feature>
<dbReference type="EMBL" id="QKYT01000277">
    <property type="protein sequence ID" value="RIA88140.1"/>
    <property type="molecule type" value="Genomic_DNA"/>
</dbReference>
<comment type="caution">
    <text evidence="2">The sequence shown here is derived from an EMBL/GenBank/DDBJ whole genome shotgun (WGS) entry which is preliminary data.</text>
</comment>
<organism evidence="2 3">
    <name type="scientific">Glomus cerebriforme</name>
    <dbReference type="NCBI Taxonomy" id="658196"/>
    <lineage>
        <taxon>Eukaryota</taxon>
        <taxon>Fungi</taxon>
        <taxon>Fungi incertae sedis</taxon>
        <taxon>Mucoromycota</taxon>
        <taxon>Glomeromycotina</taxon>
        <taxon>Glomeromycetes</taxon>
        <taxon>Glomerales</taxon>
        <taxon>Glomeraceae</taxon>
        <taxon>Glomus</taxon>
    </lineage>
</organism>
<dbReference type="SUPFAM" id="SSF47095">
    <property type="entry name" value="HMG-box"/>
    <property type="match status" value="1"/>
</dbReference>
<dbReference type="AlphaFoldDB" id="A0A397SPL7"/>
<evidence type="ECO:0000313" key="3">
    <source>
        <dbReference type="Proteomes" id="UP000265703"/>
    </source>
</evidence>
<dbReference type="InterPro" id="IPR036910">
    <property type="entry name" value="HMG_box_dom_sf"/>
</dbReference>
<reference evidence="2 3" key="1">
    <citation type="submission" date="2018-06" db="EMBL/GenBank/DDBJ databases">
        <title>Comparative genomics reveals the genomic features of Rhizophagus irregularis, R. cerebriforme, R. diaphanum and Gigaspora rosea, and their symbiotic lifestyle signature.</title>
        <authorList>
            <person name="Morin E."/>
            <person name="San Clemente H."/>
            <person name="Chen E.C.H."/>
            <person name="De La Providencia I."/>
            <person name="Hainaut M."/>
            <person name="Kuo A."/>
            <person name="Kohler A."/>
            <person name="Murat C."/>
            <person name="Tang N."/>
            <person name="Roy S."/>
            <person name="Loubradou J."/>
            <person name="Henrissat B."/>
            <person name="Grigoriev I.V."/>
            <person name="Corradi N."/>
            <person name="Roux C."/>
            <person name="Martin F.M."/>
        </authorList>
    </citation>
    <scope>NUCLEOTIDE SEQUENCE [LARGE SCALE GENOMIC DNA]</scope>
    <source>
        <strain evidence="2 3">DAOM 227022</strain>
    </source>
</reference>
<dbReference type="OrthoDB" id="2380909at2759"/>
<name>A0A397SPL7_9GLOM</name>
<feature type="compositionally biased region" description="Basic residues" evidence="1">
    <location>
        <begin position="111"/>
        <end position="128"/>
    </location>
</feature>
<accession>A0A397SPL7</accession>
<dbReference type="Proteomes" id="UP000265703">
    <property type="component" value="Unassembled WGS sequence"/>
</dbReference>
<evidence type="ECO:0000256" key="1">
    <source>
        <dbReference type="SAM" id="MobiDB-lite"/>
    </source>
</evidence>
<keyword evidence="3" id="KW-1185">Reference proteome</keyword>
<evidence type="ECO:0000313" key="2">
    <source>
        <dbReference type="EMBL" id="RIA88140.1"/>
    </source>
</evidence>
<sequence>MFDVLCIEKSTFIILGPNNNYIEITIPTAKEIADKHFKGNLNAYFLFQIDLKRRIKTLKSPKQFVEFTNNIPMIWEIIPNSLKNMYKQLSEELEKLNKSSELIIRSFNPKNSKRRQKENNIRHRKKKKKDDQNVSFTKPKTKIPADNSCPVIPSEPDNNIITENNYPYFGNYPEISLSSQHQFTETNNIVMENNFTGPDFGNYSEISPSSQFQFMETNNVIMEIPSSSFMETNIVMENTNLISCIDTEYTISGNYVEYFPYLTDLF</sequence>
<proteinExistence type="predicted"/>